<dbReference type="Gene3D" id="3.40.190.10">
    <property type="entry name" value="Periplasmic binding protein-like II"/>
    <property type="match status" value="2"/>
</dbReference>
<dbReference type="PROSITE" id="PS50931">
    <property type="entry name" value="HTH_LYSR"/>
    <property type="match status" value="1"/>
</dbReference>
<dbReference type="GO" id="GO:0003677">
    <property type="term" value="F:DNA binding"/>
    <property type="evidence" value="ECO:0007669"/>
    <property type="project" value="UniProtKB-KW"/>
</dbReference>
<evidence type="ECO:0000313" key="7">
    <source>
        <dbReference type="Proteomes" id="UP000236197"/>
    </source>
</evidence>
<proteinExistence type="inferred from homology"/>
<dbReference type="InterPro" id="IPR036390">
    <property type="entry name" value="WH_DNA-bd_sf"/>
</dbReference>
<evidence type="ECO:0000256" key="3">
    <source>
        <dbReference type="ARBA" id="ARBA00023125"/>
    </source>
</evidence>
<organism evidence="6 7">
    <name type="scientific">Enteroscipio rubneri</name>
    <dbReference type="NCBI Taxonomy" id="2070686"/>
    <lineage>
        <taxon>Bacteria</taxon>
        <taxon>Bacillati</taxon>
        <taxon>Actinomycetota</taxon>
        <taxon>Coriobacteriia</taxon>
        <taxon>Eggerthellales</taxon>
        <taxon>Eggerthellaceae</taxon>
        <taxon>Enteroscipio</taxon>
    </lineage>
</organism>
<dbReference type="InterPro" id="IPR036388">
    <property type="entry name" value="WH-like_DNA-bd_sf"/>
</dbReference>
<reference evidence="7" key="1">
    <citation type="submission" date="2018-01" db="EMBL/GenBank/DDBJ databases">
        <title>Rubneribacter badeniensis gen. nov., sp. nov., and Colonibacter rubneri, gen. nov., sp. nov., WGS of new members of the Eggerthellaceae.</title>
        <authorList>
            <person name="Danylec N."/>
            <person name="Stoll D.A."/>
            <person name="Doetsch A."/>
            <person name="Kulling S.E."/>
            <person name="Huch M."/>
        </authorList>
    </citation>
    <scope>NUCLEOTIDE SEQUENCE [LARGE SCALE GENOMIC DNA]</scope>
    <source>
        <strain evidence="7">ResAG-96</strain>
    </source>
</reference>
<evidence type="ECO:0000259" key="5">
    <source>
        <dbReference type="PROSITE" id="PS50931"/>
    </source>
</evidence>
<dbReference type="PANTHER" id="PTHR30419:SF24">
    <property type="entry name" value="HTH-TYPE TRANSCRIPTIONAL REGULATOR CZCR"/>
    <property type="match status" value="1"/>
</dbReference>
<dbReference type="GO" id="GO:0003700">
    <property type="term" value="F:DNA-binding transcription factor activity"/>
    <property type="evidence" value="ECO:0007669"/>
    <property type="project" value="InterPro"/>
</dbReference>
<dbReference type="GO" id="GO:0005829">
    <property type="term" value="C:cytosol"/>
    <property type="evidence" value="ECO:0007669"/>
    <property type="project" value="TreeGrafter"/>
</dbReference>
<dbReference type="Gene3D" id="1.10.10.10">
    <property type="entry name" value="Winged helix-like DNA-binding domain superfamily/Winged helix DNA-binding domain"/>
    <property type="match status" value="1"/>
</dbReference>
<dbReference type="Pfam" id="PF03466">
    <property type="entry name" value="LysR_substrate"/>
    <property type="match status" value="1"/>
</dbReference>
<dbReference type="InterPro" id="IPR000847">
    <property type="entry name" value="LysR_HTH_N"/>
</dbReference>
<dbReference type="InterPro" id="IPR005119">
    <property type="entry name" value="LysR_subst-bd"/>
</dbReference>
<evidence type="ECO:0000313" key="6">
    <source>
        <dbReference type="EMBL" id="PNV68303.1"/>
    </source>
</evidence>
<keyword evidence="3" id="KW-0238">DNA-binding</keyword>
<dbReference type="EMBL" id="PPEK01000002">
    <property type="protein sequence ID" value="PNV68303.1"/>
    <property type="molecule type" value="Genomic_DNA"/>
</dbReference>
<keyword evidence="2" id="KW-0805">Transcription regulation</keyword>
<gene>
    <name evidence="6" type="ORF">C2L71_03325</name>
</gene>
<dbReference type="OrthoDB" id="4131546at2"/>
<comment type="caution">
    <text evidence="6">The sequence shown here is derived from an EMBL/GenBank/DDBJ whole genome shotgun (WGS) entry which is preliminary data.</text>
</comment>
<keyword evidence="7" id="KW-1185">Reference proteome</keyword>
<accession>A0A2K2UDB6</accession>
<dbReference type="CDD" id="cd05466">
    <property type="entry name" value="PBP2_LTTR_substrate"/>
    <property type="match status" value="1"/>
</dbReference>
<dbReference type="InterPro" id="IPR050950">
    <property type="entry name" value="HTH-type_LysR_regulators"/>
</dbReference>
<feature type="domain" description="HTH lysR-type" evidence="5">
    <location>
        <begin position="8"/>
        <end position="59"/>
    </location>
</feature>
<sequence>MLMSRRYRTLIEVVRLGSLTKAAEKTGYTQSGITHLLNSIEAEWGVTFVARNRNGVSLTSDGERLLPFVQDLVAAEEALHEQIDACKGLETGLVRIGSFSSVSTHALPRIIGSFKADYPGIDFEILHGTYSDIETWLHEGRVDLGFLVDPVDAKFESRFFFRDKIVAVLPEHFDGPTDCPLPLSEFEKHPFIMIEEGDGNRFRSYFRAYGIRPRIDYSVREDAVAVAMVESGLGISLDYELSLLRAPYRVVTTDLEHPAYREIRIAWNRRRKPSPIVRTFLDFATDDGKPHQTLSEDTR</sequence>
<evidence type="ECO:0000256" key="1">
    <source>
        <dbReference type="ARBA" id="ARBA00009437"/>
    </source>
</evidence>
<dbReference type="RefSeq" id="WP_103264371.1">
    <property type="nucleotide sequence ID" value="NZ_CABMLE010000002.1"/>
</dbReference>
<dbReference type="AlphaFoldDB" id="A0A2K2UDB6"/>
<dbReference type="PANTHER" id="PTHR30419">
    <property type="entry name" value="HTH-TYPE TRANSCRIPTIONAL REGULATOR YBHD"/>
    <property type="match status" value="1"/>
</dbReference>
<evidence type="ECO:0000256" key="2">
    <source>
        <dbReference type="ARBA" id="ARBA00023015"/>
    </source>
</evidence>
<dbReference type="SUPFAM" id="SSF53850">
    <property type="entry name" value="Periplasmic binding protein-like II"/>
    <property type="match status" value="1"/>
</dbReference>
<comment type="similarity">
    <text evidence="1">Belongs to the LysR transcriptional regulatory family.</text>
</comment>
<dbReference type="Pfam" id="PF00126">
    <property type="entry name" value="HTH_1"/>
    <property type="match status" value="1"/>
</dbReference>
<name>A0A2K2UDB6_9ACTN</name>
<keyword evidence="4" id="KW-0804">Transcription</keyword>
<dbReference type="Proteomes" id="UP000236197">
    <property type="component" value="Unassembled WGS sequence"/>
</dbReference>
<dbReference type="SUPFAM" id="SSF46785">
    <property type="entry name" value="Winged helix' DNA-binding domain"/>
    <property type="match status" value="1"/>
</dbReference>
<evidence type="ECO:0000256" key="4">
    <source>
        <dbReference type="ARBA" id="ARBA00023163"/>
    </source>
</evidence>
<protein>
    <submittedName>
        <fullName evidence="6">LysR family transcriptional regulator</fullName>
    </submittedName>
</protein>